<evidence type="ECO:0000256" key="3">
    <source>
        <dbReference type="ARBA" id="ARBA00022692"/>
    </source>
</evidence>
<sequence length="158" mass="17561">MQPRFFIYSIFLSVSALAVALVSQHVFAMRPCAWCVFQRLLLIGVLAFSIFGYLVATLKQRFLSLLFGLLSLLTAIAGVVSAWYQYSVAAKMFSCDLTFADRFMTESGLESALPWLFGIYSTCMDATVHVLGLEYALWALLLFVVLGALMLYGIVRGN</sequence>
<feature type="transmembrane region" description="Helical" evidence="6">
    <location>
        <begin position="135"/>
        <end position="155"/>
    </location>
</feature>
<evidence type="ECO:0000313" key="10">
    <source>
        <dbReference type="Proteomes" id="UP000783934"/>
    </source>
</evidence>
<dbReference type="STRING" id="643674.PAEH1_02110"/>
<dbReference type="InterPro" id="IPR023380">
    <property type="entry name" value="DsbB-like_sf"/>
</dbReference>
<organism evidence="7 9">
    <name type="scientific">Paenalcaligenes hominis</name>
    <dbReference type="NCBI Taxonomy" id="643674"/>
    <lineage>
        <taxon>Bacteria</taxon>
        <taxon>Pseudomonadati</taxon>
        <taxon>Pseudomonadota</taxon>
        <taxon>Betaproteobacteria</taxon>
        <taxon>Burkholderiales</taxon>
        <taxon>Alcaligenaceae</taxon>
        <taxon>Paenalcaligenes</taxon>
    </lineage>
</organism>
<protein>
    <submittedName>
        <fullName evidence="7">Disulfide bond formation protein B</fullName>
    </submittedName>
    <submittedName>
        <fullName evidence="8">Disulfide bond formation protein DsbB</fullName>
    </submittedName>
</protein>
<feature type="transmembrane region" description="Helical" evidence="6">
    <location>
        <begin position="38"/>
        <end position="56"/>
    </location>
</feature>
<name>A0A1U9JY01_9BURK</name>
<dbReference type="PANTHER" id="PTHR36570:SF2">
    <property type="entry name" value="DISULFIDE BOND FORMATION PROTEIN B"/>
    <property type="match status" value="1"/>
</dbReference>
<dbReference type="Proteomes" id="UP000189369">
    <property type="component" value="Chromosome"/>
</dbReference>
<dbReference type="InterPro" id="IPR050183">
    <property type="entry name" value="DsbB"/>
</dbReference>
<dbReference type="PANTHER" id="PTHR36570">
    <property type="entry name" value="DISULFIDE BOND FORMATION PROTEIN B"/>
    <property type="match status" value="1"/>
</dbReference>
<dbReference type="KEGG" id="phn:PAEH1_02110"/>
<evidence type="ECO:0000313" key="8">
    <source>
        <dbReference type="EMBL" id="NJB64457.1"/>
    </source>
</evidence>
<dbReference type="OrthoDB" id="3711263at2"/>
<reference evidence="7 9" key="1">
    <citation type="submission" date="2017-01" db="EMBL/GenBank/DDBJ databases">
        <title>Complete Genome Sequence of Paenalcaligenes hominis, Isolated from a paraplegic Patient with neurogenic bladder.</title>
        <authorList>
            <person name="Mukhopadhyay R."/>
            <person name="Joaquin J."/>
            <person name="Hogue R."/>
            <person name="Kilaru A."/>
            <person name="Jospin G."/>
            <person name="Mars K."/>
            <person name="Eisen J.A."/>
            <person name="Chaturvedi V."/>
        </authorList>
    </citation>
    <scope>NUCLEOTIDE SEQUENCE [LARGE SCALE GENOMIC DNA]</scope>
    <source>
        <strain evidence="7 9">15S00501</strain>
    </source>
</reference>
<dbReference type="GO" id="GO:0015035">
    <property type="term" value="F:protein-disulfide reductase activity"/>
    <property type="evidence" value="ECO:0007669"/>
    <property type="project" value="InterPro"/>
</dbReference>
<dbReference type="RefSeq" id="WP_077733186.1">
    <property type="nucleotide sequence ID" value="NZ_BMCQ01000004.1"/>
</dbReference>
<feature type="transmembrane region" description="Helical" evidence="6">
    <location>
        <begin position="63"/>
        <end position="84"/>
    </location>
</feature>
<evidence type="ECO:0000313" key="7">
    <source>
        <dbReference type="EMBL" id="AQS50642.1"/>
    </source>
</evidence>
<evidence type="ECO:0000313" key="9">
    <source>
        <dbReference type="Proteomes" id="UP000189369"/>
    </source>
</evidence>
<comment type="subcellular location">
    <subcellularLocation>
        <location evidence="1">Cell membrane</location>
        <topology evidence="1">Multi-pass membrane protein</topology>
    </subcellularLocation>
</comment>
<reference evidence="8 10" key="2">
    <citation type="submission" date="2020-03" db="EMBL/GenBank/DDBJ databases">
        <title>Genomic Encyclopedia of Type Strains, Phase IV (KMG-IV): sequencing the most valuable type-strain genomes for metagenomic binning, comparative biology and taxonomic classification.</title>
        <authorList>
            <person name="Goeker M."/>
        </authorList>
    </citation>
    <scope>NUCLEOTIDE SEQUENCE [LARGE SCALE GENOMIC DNA]</scope>
    <source>
        <strain evidence="8 10">DSM 26613</strain>
    </source>
</reference>
<evidence type="ECO:0000256" key="2">
    <source>
        <dbReference type="ARBA" id="ARBA00022475"/>
    </source>
</evidence>
<dbReference type="Proteomes" id="UP000783934">
    <property type="component" value="Unassembled WGS sequence"/>
</dbReference>
<keyword evidence="3 6" id="KW-0812">Transmembrane</keyword>
<evidence type="ECO:0000256" key="6">
    <source>
        <dbReference type="SAM" id="Phobius"/>
    </source>
</evidence>
<evidence type="ECO:0000256" key="1">
    <source>
        <dbReference type="ARBA" id="ARBA00004651"/>
    </source>
</evidence>
<dbReference type="GO" id="GO:0005886">
    <property type="term" value="C:plasma membrane"/>
    <property type="evidence" value="ECO:0007669"/>
    <property type="project" value="UniProtKB-SubCell"/>
</dbReference>
<dbReference type="AlphaFoldDB" id="A0A1U9JY01"/>
<dbReference type="Pfam" id="PF02600">
    <property type="entry name" value="DsbB"/>
    <property type="match status" value="1"/>
</dbReference>
<accession>A0A1U9JY01</accession>
<keyword evidence="5 6" id="KW-0472">Membrane</keyword>
<gene>
    <name evidence="8" type="ORF">GGR41_000678</name>
    <name evidence="7" type="ORF">PAEH1_02110</name>
</gene>
<evidence type="ECO:0000256" key="4">
    <source>
        <dbReference type="ARBA" id="ARBA00022989"/>
    </source>
</evidence>
<dbReference type="Gene3D" id="1.20.1550.10">
    <property type="entry name" value="DsbB-like"/>
    <property type="match status" value="1"/>
</dbReference>
<dbReference type="EMBL" id="JAATIZ010000001">
    <property type="protein sequence ID" value="NJB64457.1"/>
    <property type="molecule type" value="Genomic_DNA"/>
</dbReference>
<keyword evidence="10" id="KW-1185">Reference proteome</keyword>
<evidence type="ECO:0000256" key="5">
    <source>
        <dbReference type="ARBA" id="ARBA00023136"/>
    </source>
</evidence>
<proteinExistence type="predicted"/>
<dbReference type="EMBL" id="CP019697">
    <property type="protein sequence ID" value="AQS50642.1"/>
    <property type="molecule type" value="Genomic_DNA"/>
</dbReference>
<keyword evidence="2" id="KW-1003">Cell membrane</keyword>
<dbReference type="GO" id="GO:0006457">
    <property type="term" value="P:protein folding"/>
    <property type="evidence" value="ECO:0007669"/>
    <property type="project" value="InterPro"/>
</dbReference>
<dbReference type="SUPFAM" id="SSF158442">
    <property type="entry name" value="DsbB-like"/>
    <property type="match status" value="1"/>
</dbReference>
<dbReference type="InterPro" id="IPR003752">
    <property type="entry name" value="DiS_bond_form_DsbB/BdbC"/>
</dbReference>
<keyword evidence="4 6" id="KW-1133">Transmembrane helix</keyword>